<dbReference type="CDD" id="cd07992">
    <property type="entry name" value="LPLAT_AAK14816-like"/>
    <property type="match status" value="1"/>
</dbReference>
<dbReference type="GO" id="GO:0016287">
    <property type="term" value="F:glycerone-phosphate O-acyltransferase activity"/>
    <property type="evidence" value="ECO:0007669"/>
    <property type="project" value="TreeGrafter"/>
</dbReference>
<organism evidence="2 3">
    <name type="scientific">Phanerochaete sordida</name>
    <dbReference type="NCBI Taxonomy" id="48140"/>
    <lineage>
        <taxon>Eukaryota</taxon>
        <taxon>Fungi</taxon>
        <taxon>Dikarya</taxon>
        <taxon>Basidiomycota</taxon>
        <taxon>Agaricomycotina</taxon>
        <taxon>Agaricomycetes</taxon>
        <taxon>Polyporales</taxon>
        <taxon>Phanerochaetaceae</taxon>
        <taxon>Phanerochaete</taxon>
    </lineage>
</organism>
<gene>
    <name evidence="2" type="ORF">PsYK624_085730</name>
</gene>
<proteinExistence type="predicted"/>
<dbReference type="GO" id="GO:0004366">
    <property type="term" value="F:glycerol-3-phosphate O-acyltransferase activity"/>
    <property type="evidence" value="ECO:0007669"/>
    <property type="project" value="TreeGrafter"/>
</dbReference>
<comment type="caution">
    <text evidence="2">The sequence shown here is derived from an EMBL/GenBank/DDBJ whole genome shotgun (WGS) entry which is preliminary data.</text>
</comment>
<dbReference type="Pfam" id="PF01553">
    <property type="entry name" value="Acyltransferase"/>
    <property type="match status" value="1"/>
</dbReference>
<dbReference type="OrthoDB" id="1044435at2759"/>
<reference evidence="2 3" key="1">
    <citation type="submission" date="2021-08" db="EMBL/GenBank/DDBJ databases">
        <title>Draft Genome Sequence of Phanerochaete sordida strain YK-624.</title>
        <authorList>
            <person name="Mori T."/>
            <person name="Dohra H."/>
            <person name="Suzuki T."/>
            <person name="Kawagishi H."/>
            <person name="Hirai H."/>
        </authorList>
    </citation>
    <scope>NUCLEOTIDE SEQUENCE [LARGE SCALE GENOMIC DNA]</scope>
    <source>
        <strain evidence="2 3">YK-624</strain>
    </source>
</reference>
<sequence>MDSKLVYRSLRQISQWTLDGFYSEVHVSGQENIPEEGPLIITPCHHNEILDIATLSVTIPHRRPVCFWAKSSMFANPIARAIMTSSGSIPVRRNPNRTAGAGEKSEHGADSHFALFRETFRALDKGEVVGVFPEGTSYTEPHIAQVKEGAAWAALEYARWQMQHAAEYAEGSPKKLVIVPVGVVYTDKTRFQSKVLVRYGEPIDVEAYARRHLASNDPRAEVKELTAEIEKRLVDLTINAKDWDHHLAGTIVREICYPRLDESAPDSYVKHSQELMSRLEEERPDVTSKLATYAGLLHHTGLTHLALSSLYPLPTLPSRPSALFILLRESLTTLVHPRFLAFLPMALLHAPAYASGALAGRFLANRREPETIAEHKAVCAGLAFGATSALVGNRIAQTLHEGLCTAVKTGRLSGLPSAIVKACAWATRKGSLSASIARLAGTAVVIYCTTWLLFRWHRALVGWNYERMQRVSAAWTVALGVWFPPSRALTSAELERTSRSPLPKTNAFIKRASAPSPLPEIPRPPKHQVPSPRALVAHLFTVRAQAEAVSQQLLTARHATSS</sequence>
<name>A0A9P3GET0_9APHY</name>
<protein>
    <submittedName>
        <fullName evidence="2">Glycerol-3-phosphate-1-acyltransferase-like domain-containing protein</fullName>
    </submittedName>
</protein>
<keyword evidence="3" id="KW-1185">Reference proteome</keyword>
<dbReference type="PANTHER" id="PTHR31605">
    <property type="entry name" value="GLYCEROL-3-PHOSPHATE O-ACYLTRANSFERASE 1"/>
    <property type="match status" value="1"/>
</dbReference>
<dbReference type="SUPFAM" id="SSF69593">
    <property type="entry name" value="Glycerol-3-phosphate (1)-acyltransferase"/>
    <property type="match status" value="1"/>
</dbReference>
<dbReference type="GO" id="GO:0008654">
    <property type="term" value="P:phospholipid biosynthetic process"/>
    <property type="evidence" value="ECO:0007669"/>
    <property type="project" value="TreeGrafter"/>
</dbReference>
<dbReference type="EMBL" id="BPQB01000026">
    <property type="protein sequence ID" value="GJE92419.1"/>
    <property type="molecule type" value="Genomic_DNA"/>
</dbReference>
<evidence type="ECO:0000313" key="2">
    <source>
        <dbReference type="EMBL" id="GJE92419.1"/>
    </source>
</evidence>
<dbReference type="InterPro" id="IPR052744">
    <property type="entry name" value="GPAT/DAPAT"/>
</dbReference>
<dbReference type="PANTHER" id="PTHR31605:SF0">
    <property type="entry name" value="GLYCEROL-3-PHOSPHATE O-ACYLTRANSFERASE 1"/>
    <property type="match status" value="1"/>
</dbReference>
<feature type="domain" description="Phospholipid/glycerol acyltransferase" evidence="1">
    <location>
        <begin position="39"/>
        <end position="186"/>
    </location>
</feature>
<dbReference type="AlphaFoldDB" id="A0A9P3GET0"/>
<accession>A0A9P3GET0</accession>
<dbReference type="SMART" id="SM00563">
    <property type="entry name" value="PlsC"/>
    <property type="match status" value="1"/>
</dbReference>
<evidence type="ECO:0000313" key="3">
    <source>
        <dbReference type="Proteomes" id="UP000703269"/>
    </source>
</evidence>
<dbReference type="Proteomes" id="UP000703269">
    <property type="component" value="Unassembled WGS sequence"/>
</dbReference>
<dbReference type="InterPro" id="IPR002123">
    <property type="entry name" value="Plipid/glycerol_acylTrfase"/>
</dbReference>
<evidence type="ECO:0000259" key="1">
    <source>
        <dbReference type="SMART" id="SM00563"/>
    </source>
</evidence>